<evidence type="ECO:0000256" key="1">
    <source>
        <dbReference type="SAM" id="MobiDB-lite"/>
    </source>
</evidence>
<dbReference type="AlphaFoldDB" id="A0A381WL16"/>
<feature type="compositionally biased region" description="Basic and acidic residues" evidence="1">
    <location>
        <begin position="203"/>
        <end position="219"/>
    </location>
</feature>
<feature type="compositionally biased region" description="Basic residues" evidence="1">
    <location>
        <begin position="247"/>
        <end position="270"/>
    </location>
</feature>
<dbReference type="InterPro" id="IPR043872">
    <property type="entry name" value="DUF5832"/>
</dbReference>
<organism evidence="2">
    <name type="scientific">marine metagenome</name>
    <dbReference type="NCBI Taxonomy" id="408172"/>
    <lineage>
        <taxon>unclassified sequences</taxon>
        <taxon>metagenomes</taxon>
        <taxon>ecological metagenomes</taxon>
    </lineage>
</organism>
<name>A0A381WL16_9ZZZZ</name>
<accession>A0A381WL16</accession>
<feature type="region of interest" description="Disordered" evidence="1">
    <location>
        <begin position="203"/>
        <end position="270"/>
    </location>
</feature>
<gene>
    <name evidence="2" type="ORF">METZ01_LOCUS106033</name>
</gene>
<proteinExistence type="predicted"/>
<dbReference type="Pfam" id="PF19150">
    <property type="entry name" value="DUF5832"/>
    <property type="match status" value="1"/>
</dbReference>
<evidence type="ECO:0000313" key="2">
    <source>
        <dbReference type="EMBL" id="SVA53179.1"/>
    </source>
</evidence>
<reference evidence="2" key="1">
    <citation type="submission" date="2018-05" db="EMBL/GenBank/DDBJ databases">
        <authorList>
            <person name="Lanie J.A."/>
            <person name="Ng W.-L."/>
            <person name="Kazmierczak K.M."/>
            <person name="Andrzejewski T.M."/>
            <person name="Davidsen T.M."/>
            <person name="Wayne K.J."/>
            <person name="Tettelin H."/>
            <person name="Glass J.I."/>
            <person name="Rusch D."/>
            <person name="Podicherti R."/>
            <person name="Tsui H.-C.T."/>
            <person name="Winkler M.E."/>
        </authorList>
    </citation>
    <scope>NUCLEOTIDE SEQUENCE</scope>
</reference>
<dbReference type="EMBL" id="UINC01012138">
    <property type="protein sequence ID" value="SVA53179.1"/>
    <property type="molecule type" value="Genomic_DNA"/>
</dbReference>
<sequence>MEAEKVDYLKEDPLIAGQEVALISFVEPKNARLLQNKESFIATHFITHFLESYKKTKKYQEENPEKELTDELKETLDTNYKNIQKQYYEYQKFNLSTLENEFNNKHNKNKEPTVTGFKVRGVYPSQLVTKSKADELHHFEPAINVFCIPVGKWIPYCPLNDQEIESEYQMEALNDIVKGKDDEMAKRDLEYEERKHKMKRKIEEENKLKKEKNEEKNNDSEEEVQVEEILDELYAAPVKTSSEKKSEKKNKKFGKKNRKTNNKRKINKKN</sequence>
<protein>
    <submittedName>
        <fullName evidence="2">Uncharacterized protein</fullName>
    </submittedName>
</protein>
<feature type="compositionally biased region" description="Acidic residues" evidence="1">
    <location>
        <begin position="220"/>
        <end position="231"/>
    </location>
</feature>